<dbReference type="InterPro" id="IPR008814">
    <property type="entry name" value="Swp1"/>
</dbReference>
<keyword evidence="7 12" id="KW-0732">Signal</keyword>
<evidence type="ECO:0000259" key="15">
    <source>
        <dbReference type="Pfam" id="PF23861"/>
    </source>
</evidence>
<dbReference type="PANTHER" id="PTHR12640:SF0">
    <property type="entry name" value="DOLICHYL-DIPHOSPHOOLIGOSACCHARIDE--PROTEIN GLYCOSYLTRANSFERASE SUBUNIT 2"/>
    <property type="match status" value="1"/>
</dbReference>
<dbReference type="InterPro" id="IPR055373">
    <property type="entry name" value="Ribophorin_II_N"/>
</dbReference>
<accession>R7T3D7</accession>
<evidence type="ECO:0000256" key="10">
    <source>
        <dbReference type="ARBA" id="ARBA00023136"/>
    </source>
</evidence>
<dbReference type="EnsemblMetazoa" id="CapteT224049">
    <property type="protein sequence ID" value="CapteP224049"/>
    <property type="gene ID" value="CapteG224049"/>
</dbReference>
<dbReference type="GO" id="GO:0008250">
    <property type="term" value="C:oligosaccharyltransferase complex"/>
    <property type="evidence" value="ECO:0007669"/>
    <property type="project" value="UniProtKB-UniRule"/>
</dbReference>
<evidence type="ECO:0000256" key="9">
    <source>
        <dbReference type="ARBA" id="ARBA00022989"/>
    </source>
</evidence>
<reference evidence="18" key="3">
    <citation type="submission" date="2015-06" db="UniProtKB">
        <authorList>
            <consortium name="EnsemblMetazoa"/>
        </authorList>
    </citation>
    <scope>IDENTIFICATION</scope>
</reference>
<feature type="transmembrane region" description="Helical" evidence="12">
    <location>
        <begin position="547"/>
        <end position="566"/>
    </location>
</feature>
<dbReference type="EMBL" id="KB312438">
    <property type="protein sequence ID" value="ELT87237.1"/>
    <property type="molecule type" value="Genomic_DNA"/>
</dbReference>
<dbReference type="Pfam" id="PF25147">
    <property type="entry name" value="Ribophorin_II_C"/>
    <property type="match status" value="1"/>
</dbReference>
<dbReference type="EMBL" id="AMQN01016002">
    <property type="status" value="NOT_ANNOTATED_CDS"/>
    <property type="molecule type" value="Genomic_DNA"/>
</dbReference>
<evidence type="ECO:0000256" key="4">
    <source>
        <dbReference type="ARBA" id="ARBA00009038"/>
    </source>
</evidence>
<dbReference type="FunCoup" id="R7T3D7">
    <property type="interactions" value="2135"/>
</dbReference>
<keyword evidence="19" id="KW-1185">Reference proteome</keyword>
<keyword evidence="9 12" id="KW-1133">Transmembrane helix</keyword>
<feature type="transmembrane region" description="Helical" evidence="12">
    <location>
        <begin position="578"/>
        <end position="597"/>
    </location>
</feature>
<sequence>MAKVTSALVLLALTVVGQALTPATYFTQADKERLLNVFSAAFGDDIEMMHYSILGYKLLGQTLPDAKKACESVKYAADTDNVHSLFYATSAANNIKAGKATDCTFPAGAKEALLSSAITEDASTETIFHAVASLSNLGLKVDAKKVMTAVDAALKADDSPLSHSYAFYAVSYLTGDLKKYHDLIEDIIAQADDVDDKYLQYEGGLYTSAIVVDSAYALAASAKSAPTLSEDKVTKFANYFLSRKHVQSAKNAAAILSVVKTLTTNKFHIPIAVTLASQVSVSDKSPVVQVRVSDLLGGSLGKLSVTAETARHTGDDAVVLSKKAFSESKTDSSLYEIDFMKVKPARGFYQISLLVTPSKADARLLGTSAPEVVVKVTTQVVIENVEIGIADKEQGASPRTTKLQHPQKAATALEADSHQRVLMRFALKDKSQDALMLAHQTFIRLTHKDTGREITFVAEADAALQYKFDLDVGAKAKEFGQLSGRYNLDLIVGDAVVQNPFAWNLADVVLSFPDAPASTDDSGSRYQARPEIKHMFRDPEQRPPTSVSNLFTLLLIVPILILLVLWMRIGVNVSNFPMSVSALGFHIGLAAIFGLYYCYWTHLTMFTTLRYLGIVGIPTFLFGNRLLSSIAAKRK</sequence>
<proteinExistence type="inferred from homology"/>
<evidence type="ECO:0000313" key="17">
    <source>
        <dbReference type="EMBL" id="ELT87237.1"/>
    </source>
</evidence>
<reference evidence="17 19" key="2">
    <citation type="journal article" date="2013" name="Nature">
        <title>Insights into bilaterian evolution from three spiralian genomes.</title>
        <authorList>
            <person name="Simakov O."/>
            <person name="Marletaz F."/>
            <person name="Cho S.J."/>
            <person name="Edsinger-Gonzales E."/>
            <person name="Havlak P."/>
            <person name="Hellsten U."/>
            <person name="Kuo D.H."/>
            <person name="Larsson T."/>
            <person name="Lv J."/>
            <person name="Arendt D."/>
            <person name="Savage R."/>
            <person name="Osoegawa K."/>
            <person name="de Jong P."/>
            <person name="Grimwood J."/>
            <person name="Chapman J.A."/>
            <person name="Shapiro H."/>
            <person name="Aerts A."/>
            <person name="Otillar R.P."/>
            <person name="Terry A.Y."/>
            <person name="Boore J.L."/>
            <person name="Grigoriev I.V."/>
            <person name="Lindberg D.R."/>
            <person name="Seaver E.C."/>
            <person name="Weisblat D.A."/>
            <person name="Putnam N.H."/>
            <person name="Rokhsar D.S."/>
        </authorList>
    </citation>
    <scope>NUCLEOTIDE SEQUENCE</scope>
    <source>
        <strain evidence="17 19">I ESC-2004</strain>
    </source>
</reference>
<evidence type="ECO:0000256" key="1">
    <source>
        <dbReference type="ARBA" id="ARBA00002791"/>
    </source>
</evidence>
<name>R7T3D7_CAPTE</name>
<dbReference type="Pfam" id="PF05817">
    <property type="entry name" value="Ribophorin_II"/>
    <property type="match status" value="1"/>
</dbReference>
<feature type="domain" description="Ribophorin II third" evidence="14">
    <location>
        <begin position="383"/>
        <end position="510"/>
    </location>
</feature>
<dbReference type="InterPro" id="IPR055374">
    <property type="entry name" value="Ribophorin_II_3rd"/>
</dbReference>
<evidence type="ECO:0000256" key="8">
    <source>
        <dbReference type="ARBA" id="ARBA00022824"/>
    </source>
</evidence>
<comment type="similarity">
    <text evidence="4 12">Belongs to the SWP1 family.</text>
</comment>
<dbReference type="OrthoDB" id="432292at2759"/>
<comment type="function">
    <text evidence="1 12">Subunit of the oligosaccharyl transferase (OST) complex that catalyzes the initial transfer of a defined glycan (Glc(3)Man(9)GlcNAc(2) in eukaryotes) from the lipid carrier dolichol-pyrophosphate to an asparagine residue within an Asn-X-Ser/Thr consensus motif in nascent polypeptide chains, the first step in protein N-glycosylation. N-glycosylation occurs cotranslationally and the complex associates with the Sec61 complex at the channel-forming translocon complex that mediates protein translocation across the endoplasmic reticulum (ER). All subunits are required for a maximal enzyme activity.</text>
</comment>
<feature type="domain" description="Ribophorin II C-terminal" evidence="16">
    <location>
        <begin position="536"/>
        <end position="634"/>
    </location>
</feature>
<evidence type="ECO:0000259" key="16">
    <source>
        <dbReference type="Pfam" id="PF25147"/>
    </source>
</evidence>
<evidence type="ECO:0000256" key="5">
    <source>
        <dbReference type="ARBA" id="ARBA00017612"/>
    </source>
</evidence>
<feature type="signal peptide" evidence="12">
    <location>
        <begin position="1"/>
        <end position="19"/>
    </location>
</feature>
<evidence type="ECO:0000256" key="6">
    <source>
        <dbReference type="ARBA" id="ARBA00022692"/>
    </source>
</evidence>
<organism evidence="17">
    <name type="scientific">Capitella teleta</name>
    <name type="common">Polychaete worm</name>
    <dbReference type="NCBI Taxonomy" id="283909"/>
    <lineage>
        <taxon>Eukaryota</taxon>
        <taxon>Metazoa</taxon>
        <taxon>Spiralia</taxon>
        <taxon>Lophotrochozoa</taxon>
        <taxon>Annelida</taxon>
        <taxon>Polychaeta</taxon>
        <taxon>Sedentaria</taxon>
        <taxon>Scolecida</taxon>
        <taxon>Capitellidae</taxon>
        <taxon>Capitella</taxon>
    </lineage>
</organism>
<dbReference type="Proteomes" id="UP000014760">
    <property type="component" value="Unassembled WGS sequence"/>
</dbReference>
<evidence type="ECO:0000256" key="11">
    <source>
        <dbReference type="ARBA" id="ARBA00046750"/>
    </source>
</evidence>
<dbReference type="OMA" id="QEHETIY"/>
<comment type="pathway">
    <text evidence="3 12">Protein modification; protein glycosylation.</text>
</comment>
<dbReference type="PANTHER" id="PTHR12640">
    <property type="entry name" value="RIBOPHORIN II"/>
    <property type="match status" value="1"/>
</dbReference>
<feature type="domain" description="Ribophorin II N-terminal" evidence="13">
    <location>
        <begin position="27"/>
        <end position="263"/>
    </location>
</feature>
<evidence type="ECO:0000259" key="13">
    <source>
        <dbReference type="Pfam" id="PF05817"/>
    </source>
</evidence>
<dbReference type="AlphaFoldDB" id="R7T3D7"/>
<dbReference type="InterPro" id="IPR056790">
    <property type="entry name" value="Ribophorin_II_C"/>
</dbReference>
<dbReference type="Pfam" id="PF23861">
    <property type="entry name" value="Ribophorin_II_2nd"/>
    <property type="match status" value="1"/>
</dbReference>
<evidence type="ECO:0000256" key="2">
    <source>
        <dbReference type="ARBA" id="ARBA00004477"/>
    </source>
</evidence>
<dbReference type="UniPathway" id="UPA00378"/>
<comment type="subcellular location">
    <subcellularLocation>
        <location evidence="2 12">Endoplasmic reticulum membrane</location>
        <topology evidence="2 12">Multi-pass membrane protein</topology>
    </subcellularLocation>
</comment>
<gene>
    <name evidence="17" type="ORF">CAPTEDRAFT_224049</name>
</gene>
<evidence type="ECO:0000256" key="12">
    <source>
        <dbReference type="RuleBase" id="RU366029"/>
    </source>
</evidence>
<dbReference type="GO" id="GO:0006487">
    <property type="term" value="P:protein N-linked glycosylation"/>
    <property type="evidence" value="ECO:0007669"/>
    <property type="project" value="UniProtKB-UniRule"/>
</dbReference>
<dbReference type="Pfam" id="PF23860">
    <property type="entry name" value="Ribophorin_II_3rd"/>
    <property type="match status" value="1"/>
</dbReference>
<evidence type="ECO:0000313" key="19">
    <source>
        <dbReference type="Proteomes" id="UP000014760"/>
    </source>
</evidence>
<protein>
    <recommendedName>
        <fullName evidence="5 12">Dolichyl-diphosphooligosaccharide--protein glycosyltransferase subunit 2</fullName>
    </recommendedName>
    <alternativeName>
        <fullName evidence="12">Ribophorin-2</fullName>
    </alternativeName>
</protein>
<feature type="chain" id="PRO_5008786596" description="Dolichyl-diphosphooligosaccharide--protein glycosyltransferase subunit 2" evidence="12">
    <location>
        <begin position="20"/>
        <end position="635"/>
    </location>
</feature>
<keyword evidence="10 12" id="KW-0472">Membrane</keyword>
<keyword evidence="6 12" id="KW-0812">Transmembrane</keyword>
<evidence type="ECO:0000313" key="18">
    <source>
        <dbReference type="EnsemblMetazoa" id="CapteP224049"/>
    </source>
</evidence>
<dbReference type="STRING" id="283909.R7T3D7"/>
<keyword evidence="8 12" id="KW-0256">Endoplasmic reticulum</keyword>
<evidence type="ECO:0000256" key="7">
    <source>
        <dbReference type="ARBA" id="ARBA00022729"/>
    </source>
</evidence>
<dbReference type="InterPro" id="IPR055375">
    <property type="entry name" value="Ribophorin_II_2nd"/>
</dbReference>
<evidence type="ECO:0000256" key="3">
    <source>
        <dbReference type="ARBA" id="ARBA00004922"/>
    </source>
</evidence>
<evidence type="ECO:0000259" key="14">
    <source>
        <dbReference type="Pfam" id="PF23860"/>
    </source>
</evidence>
<feature type="transmembrane region" description="Helical" evidence="12">
    <location>
        <begin position="609"/>
        <end position="627"/>
    </location>
</feature>
<dbReference type="HOGENOM" id="CLU_017104_0_0_1"/>
<feature type="domain" description="Ribophorin II second" evidence="15">
    <location>
        <begin position="271"/>
        <end position="376"/>
    </location>
</feature>
<comment type="subunit">
    <text evidence="11">Component of the oligosaccharyltransferase (OST) complex. OST exists in two different complex forms which contain common core subunits RPN1, RPN2, OST48, OST4, DAD1 and TMEM258, either STT3A or STT3B as catalytic subunits, and form-specific accessory subunits. STT3A complex assembly occurs through the formation of 3 subcomplexes. Subcomplex 1 contains RPN1 and TMEM258, subcomplex 2 contains the STT3A-specific subunits STT3A, DC2/OSTC, and KCP2 as well as the core subunit OST4, and subcomplex 3 contains RPN2, DAD1, and OST48. The STT3A complex can form stable complexes with the Sec61 complex or with both the Sec61 and TRAP complexes. Interacts with DDI2. Interacts with TMEM35A/NACHO.</text>
</comment>
<reference evidence="19" key="1">
    <citation type="submission" date="2012-12" db="EMBL/GenBank/DDBJ databases">
        <authorList>
            <person name="Hellsten U."/>
            <person name="Grimwood J."/>
            <person name="Chapman J.A."/>
            <person name="Shapiro H."/>
            <person name="Aerts A."/>
            <person name="Otillar R.P."/>
            <person name="Terry A.Y."/>
            <person name="Boore J.L."/>
            <person name="Simakov O."/>
            <person name="Marletaz F."/>
            <person name="Cho S.-J."/>
            <person name="Edsinger-Gonzales E."/>
            <person name="Havlak P."/>
            <person name="Kuo D.-H."/>
            <person name="Larsson T."/>
            <person name="Lv J."/>
            <person name="Arendt D."/>
            <person name="Savage R."/>
            <person name="Osoegawa K."/>
            <person name="de Jong P."/>
            <person name="Lindberg D.R."/>
            <person name="Seaver E.C."/>
            <person name="Weisblat D.A."/>
            <person name="Putnam N.H."/>
            <person name="Grigoriev I.V."/>
            <person name="Rokhsar D.S."/>
        </authorList>
    </citation>
    <scope>NUCLEOTIDE SEQUENCE</scope>
    <source>
        <strain evidence="19">I ESC-2004</strain>
    </source>
</reference>